<feature type="non-terminal residue" evidence="1">
    <location>
        <position position="1"/>
    </location>
</feature>
<accession>A0A0L8HT86</accession>
<proteinExistence type="predicted"/>
<sequence>RNKQLPKLPKSSADVDVQGRFSIIMGGENWLVHDSGEDDQERILIFAVPSSLQKLGSSKHWFDDGTFKTCPNIFY</sequence>
<organism evidence="1">
    <name type="scientific">Octopus bimaculoides</name>
    <name type="common">California two-spotted octopus</name>
    <dbReference type="NCBI Taxonomy" id="37653"/>
    <lineage>
        <taxon>Eukaryota</taxon>
        <taxon>Metazoa</taxon>
        <taxon>Spiralia</taxon>
        <taxon>Lophotrochozoa</taxon>
        <taxon>Mollusca</taxon>
        <taxon>Cephalopoda</taxon>
        <taxon>Coleoidea</taxon>
        <taxon>Octopodiformes</taxon>
        <taxon>Octopoda</taxon>
        <taxon>Incirrata</taxon>
        <taxon>Octopodidae</taxon>
        <taxon>Octopus</taxon>
    </lineage>
</organism>
<reference evidence="1" key="1">
    <citation type="submission" date="2015-07" db="EMBL/GenBank/DDBJ databases">
        <title>MeaNS - Measles Nucleotide Surveillance Program.</title>
        <authorList>
            <person name="Tran T."/>
            <person name="Druce J."/>
        </authorList>
    </citation>
    <scope>NUCLEOTIDE SEQUENCE</scope>
    <source>
        <strain evidence="1">UCB-OBI-ISO-001</strain>
        <tissue evidence="1">Gonad</tissue>
    </source>
</reference>
<dbReference type="EMBL" id="KQ417342">
    <property type="protein sequence ID" value="KOF92417.1"/>
    <property type="molecule type" value="Genomic_DNA"/>
</dbReference>
<protein>
    <submittedName>
        <fullName evidence="1">Uncharacterized protein</fullName>
    </submittedName>
</protein>
<evidence type="ECO:0000313" key="1">
    <source>
        <dbReference type="EMBL" id="KOF92417.1"/>
    </source>
</evidence>
<gene>
    <name evidence="1" type="ORF">OCBIM_22006669mg</name>
</gene>
<dbReference type="AlphaFoldDB" id="A0A0L8HT86"/>
<name>A0A0L8HT86_OCTBM</name>